<accession>A0ABD2QFZ2</accession>
<feature type="compositionally biased region" description="Basic residues" evidence="1">
    <location>
        <begin position="382"/>
        <end position="396"/>
    </location>
</feature>
<keyword evidence="4" id="KW-1185">Reference proteome</keyword>
<feature type="region of interest" description="Disordered" evidence="1">
    <location>
        <begin position="352"/>
        <end position="403"/>
    </location>
</feature>
<evidence type="ECO:0000256" key="1">
    <source>
        <dbReference type="SAM" id="MobiDB-lite"/>
    </source>
</evidence>
<reference evidence="3 4" key="1">
    <citation type="submission" date="2024-11" db="EMBL/GenBank/DDBJ databases">
        <title>Adaptive evolution of stress response genes in parasites aligns with host niche diversity.</title>
        <authorList>
            <person name="Hahn C."/>
            <person name="Resl P."/>
        </authorList>
    </citation>
    <scope>NUCLEOTIDE SEQUENCE [LARGE SCALE GENOMIC DNA]</scope>
    <source>
        <strain evidence="3">EGGRZ-B1_66</strain>
        <tissue evidence="3">Body</tissue>
    </source>
</reference>
<evidence type="ECO:0000259" key="2">
    <source>
        <dbReference type="Pfam" id="PF25040"/>
    </source>
</evidence>
<dbReference type="InterPro" id="IPR056742">
    <property type="entry name" value="BLTP1_C"/>
</dbReference>
<dbReference type="InterPro" id="IPR033616">
    <property type="entry name" value="BLTP1"/>
</dbReference>
<dbReference type="AlphaFoldDB" id="A0ABD2QFZ2"/>
<organism evidence="3 4">
    <name type="scientific">Cichlidogyrus casuarinus</name>
    <dbReference type="NCBI Taxonomy" id="1844966"/>
    <lineage>
        <taxon>Eukaryota</taxon>
        <taxon>Metazoa</taxon>
        <taxon>Spiralia</taxon>
        <taxon>Lophotrochozoa</taxon>
        <taxon>Platyhelminthes</taxon>
        <taxon>Monogenea</taxon>
        <taxon>Monopisthocotylea</taxon>
        <taxon>Dactylogyridea</taxon>
        <taxon>Ancyrocephalidae</taxon>
        <taxon>Cichlidogyrus</taxon>
    </lineage>
</organism>
<feature type="domain" description="Bridge-like lipid transfer protein family member 1 C-terminal" evidence="2">
    <location>
        <begin position="268"/>
        <end position="312"/>
    </location>
</feature>
<dbReference type="PANTHER" id="PTHR31640:SF1">
    <property type="entry name" value="BRIDGE-LIKE LIPID TRANSFER PROTEIN FAMILY MEMBER 1"/>
    <property type="match status" value="1"/>
</dbReference>
<feature type="compositionally biased region" description="Polar residues" evidence="1">
    <location>
        <begin position="42"/>
        <end position="56"/>
    </location>
</feature>
<proteinExistence type="predicted"/>
<dbReference type="Pfam" id="PF25040">
    <property type="entry name" value="BLTP1_C"/>
    <property type="match status" value="2"/>
</dbReference>
<feature type="region of interest" description="Disordered" evidence="1">
    <location>
        <begin position="1"/>
        <end position="68"/>
    </location>
</feature>
<dbReference type="EMBL" id="JBJKFK010000271">
    <property type="protein sequence ID" value="KAL3318222.1"/>
    <property type="molecule type" value="Genomic_DNA"/>
</dbReference>
<dbReference type="Proteomes" id="UP001626550">
    <property type="component" value="Unassembled WGS sequence"/>
</dbReference>
<evidence type="ECO:0000313" key="4">
    <source>
        <dbReference type="Proteomes" id="UP001626550"/>
    </source>
</evidence>
<sequence length="627" mass="67890">MIPMNRSDSVYLDAKGETPSLLRKRLDSSASPAGQLRESSDSTELQSGTLQRSRPSNLKPEEESFDNEFFDIVDTESSDSYQDFAEDEEMPPKLPPRQNVSTSENLIPPDVEAPASISLKLDISIHVDTGKCVLHPKLQAQASPSHGPGKGTGSMNKFGFFAPQFTPANRSFKPKSASFLFTKNEVFTSGGTLSPEDKLAAYLERFRRFIMDESPHPVSDVTLFYLPAVDVSLRYNSKTKMDVAGSGSVTSGSPSASGTTLYASGVGGQISKVRKQAELYASCSLQKLPKKLIVSPSLLDFLEQALESIPVEEDGMDKLSELEDEVPVEKPSFYAGSDSSVSTPIAEILALDESSENTSSNGDNAEKRSLPSIKSTDNLPNRKSKRCYKGQSRKSSRSGSKGSVAGGGVNTFLLPYSETFPVDVVVHIHVQPSTILFSCMPYSQMQCLMSLSNLSLVFSTKRQTPNSDVVLSSSGVSNPKNDQKIVSHDGIMAETGLCVSAILSGTSVILAFSNTFLEFELLVFHPYSSDFTRRSVGLAGTGISSPMAFGGDAKPNKNGMAGDSSLNLLVRDVKLNMSRSVQTHLVLIQNESILSQLPLSSRNIHMVTHLFVAFKKSDKEDLRPVAL</sequence>
<comment type="caution">
    <text evidence="3">The sequence shown here is derived from an EMBL/GenBank/DDBJ whole genome shotgun (WGS) entry which is preliminary data.</text>
</comment>
<evidence type="ECO:0000313" key="3">
    <source>
        <dbReference type="EMBL" id="KAL3318222.1"/>
    </source>
</evidence>
<protein>
    <recommendedName>
        <fullName evidence="2">Bridge-like lipid transfer protein family member 1 C-terminal domain-containing protein</fullName>
    </recommendedName>
</protein>
<dbReference type="PANTHER" id="PTHR31640">
    <property type="entry name" value="TRANSMEMBRANE PROTEIN KIAA1109"/>
    <property type="match status" value="1"/>
</dbReference>
<gene>
    <name evidence="3" type="ORF">Ciccas_003113</name>
</gene>
<feature type="compositionally biased region" description="Polar residues" evidence="1">
    <location>
        <begin position="372"/>
        <end position="381"/>
    </location>
</feature>
<feature type="region of interest" description="Disordered" evidence="1">
    <location>
        <begin position="83"/>
        <end position="106"/>
    </location>
</feature>
<name>A0ABD2QFZ2_9PLAT</name>
<feature type="domain" description="Bridge-like lipid transfer protein family member 1 C-terminal" evidence="2">
    <location>
        <begin position="415"/>
        <end position="580"/>
    </location>
</feature>